<comment type="caution">
    <text evidence="1">The sequence shown here is derived from an EMBL/GenBank/DDBJ whole genome shotgun (WGS) entry which is preliminary data.</text>
</comment>
<keyword evidence="2" id="KW-1185">Reference proteome</keyword>
<accession>A0AAW1HRR7</accession>
<dbReference type="EMBL" id="JASPKY010001112">
    <property type="protein sequence ID" value="KAK9679049.1"/>
    <property type="molecule type" value="Genomic_DNA"/>
</dbReference>
<dbReference type="Proteomes" id="UP001458880">
    <property type="component" value="Unassembled WGS sequence"/>
</dbReference>
<reference evidence="1 2" key="1">
    <citation type="journal article" date="2024" name="BMC Genomics">
        <title>De novo assembly and annotation of Popillia japonica's genome with initial clues to its potential as an invasive pest.</title>
        <authorList>
            <person name="Cucini C."/>
            <person name="Boschi S."/>
            <person name="Funari R."/>
            <person name="Cardaioli E."/>
            <person name="Iannotti N."/>
            <person name="Marturano G."/>
            <person name="Paoli F."/>
            <person name="Bruttini M."/>
            <person name="Carapelli A."/>
            <person name="Frati F."/>
            <person name="Nardi F."/>
        </authorList>
    </citation>
    <scope>NUCLEOTIDE SEQUENCE [LARGE SCALE GENOMIC DNA]</scope>
    <source>
        <strain evidence="1">DMR45628</strain>
    </source>
</reference>
<organism evidence="1 2">
    <name type="scientific">Popillia japonica</name>
    <name type="common">Japanese beetle</name>
    <dbReference type="NCBI Taxonomy" id="7064"/>
    <lineage>
        <taxon>Eukaryota</taxon>
        <taxon>Metazoa</taxon>
        <taxon>Ecdysozoa</taxon>
        <taxon>Arthropoda</taxon>
        <taxon>Hexapoda</taxon>
        <taxon>Insecta</taxon>
        <taxon>Pterygota</taxon>
        <taxon>Neoptera</taxon>
        <taxon>Endopterygota</taxon>
        <taxon>Coleoptera</taxon>
        <taxon>Polyphaga</taxon>
        <taxon>Scarabaeiformia</taxon>
        <taxon>Scarabaeidae</taxon>
        <taxon>Rutelinae</taxon>
        <taxon>Popillia</taxon>
    </lineage>
</organism>
<proteinExistence type="predicted"/>
<evidence type="ECO:0000313" key="2">
    <source>
        <dbReference type="Proteomes" id="UP001458880"/>
    </source>
</evidence>
<sequence>NLPTSKRDWKFWENKY</sequence>
<gene>
    <name evidence="1" type="ORF">QE152_g40334</name>
</gene>
<dbReference type="AlphaFoldDB" id="A0AAW1HRR7"/>
<feature type="non-terminal residue" evidence="1">
    <location>
        <position position="1"/>
    </location>
</feature>
<name>A0AAW1HRR7_POPJA</name>
<protein>
    <submittedName>
        <fullName evidence="1">Uncharacterized protein</fullName>
    </submittedName>
</protein>
<evidence type="ECO:0000313" key="1">
    <source>
        <dbReference type="EMBL" id="KAK9679049.1"/>
    </source>
</evidence>